<evidence type="ECO:0000256" key="5">
    <source>
        <dbReference type="SAM" id="SignalP"/>
    </source>
</evidence>
<dbReference type="InterPro" id="IPR050330">
    <property type="entry name" value="Bact_OuterMem_StrucFunc"/>
</dbReference>
<reference evidence="7 8" key="1">
    <citation type="submission" date="2022-04" db="EMBL/GenBank/DDBJ databases">
        <title>Genome diversity in the genus Frankia.</title>
        <authorList>
            <person name="Carlos-Shanley C."/>
            <person name="Hahn D."/>
        </authorList>
    </citation>
    <scope>NUCLEOTIDE SEQUENCE [LARGE SCALE GENOMIC DNA]</scope>
    <source>
        <strain evidence="7 8">Ag45/Mut15</strain>
    </source>
</reference>
<dbReference type="Gene3D" id="3.30.1330.60">
    <property type="entry name" value="OmpA-like domain"/>
    <property type="match status" value="1"/>
</dbReference>
<dbReference type="PRINTS" id="PR01021">
    <property type="entry name" value="OMPADOMAIN"/>
</dbReference>
<dbReference type="CDD" id="cd07185">
    <property type="entry name" value="OmpA_C-like"/>
    <property type="match status" value="1"/>
</dbReference>
<evidence type="ECO:0000256" key="4">
    <source>
        <dbReference type="PROSITE-ProRule" id="PRU00473"/>
    </source>
</evidence>
<keyword evidence="2 4" id="KW-0472">Membrane</keyword>
<feature type="signal peptide" evidence="5">
    <location>
        <begin position="1"/>
        <end position="17"/>
    </location>
</feature>
<organism evidence="7 8">
    <name type="scientific">Frankia umida</name>
    <dbReference type="NCBI Taxonomy" id="573489"/>
    <lineage>
        <taxon>Bacteria</taxon>
        <taxon>Bacillati</taxon>
        <taxon>Actinomycetota</taxon>
        <taxon>Actinomycetes</taxon>
        <taxon>Frankiales</taxon>
        <taxon>Frankiaceae</taxon>
        <taxon>Frankia</taxon>
    </lineage>
</organism>
<evidence type="ECO:0000256" key="3">
    <source>
        <dbReference type="ARBA" id="ARBA00023237"/>
    </source>
</evidence>
<dbReference type="SUPFAM" id="SSF103088">
    <property type="entry name" value="OmpA-like"/>
    <property type="match status" value="1"/>
</dbReference>
<dbReference type="PANTHER" id="PTHR30329">
    <property type="entry name" value="STATOR ELEMENT OF FLAGELLAR MOTOR COMPLEX"/>
    <property type="match status" value="1"/>
</dbReference>
<protein>
    <submittedName>
        <fullName evidence="7">OmpA family protein</fullName>
    </submittedName>
</protein>
<evidence type="ECO:0000313" key="8">
    <source>
        <dbReference type="Proteomes" id="UP001201873"/>
    </source>
</evidence>
<feature type="domain" description="OmpA-like" evidence="6">
    <location>
        <begin position="56"/>
        <end position="165"/>
    </location>
</feature>
<proteinExistence type="predicted"/>
<dbReference type="PANTHER" id="PTHR30329:SF21">
    <property type="entry name" value="LIPOPROTEIN YIAD-RELATED"/>
    <property type="match status" value="1"/>
</dbReference>
<gene>
    <name evidence="7" type="ORF">MXD59_07675</name>
</gene>
<evidence type="ECO:0000313" key="7">
    <source>
        <dbReference type="EMBL" id="MCK9875650.1"/>
    </source>
</evidence>
<keyword evidence="5" id="KW-0732">Signal</keyword>
<dbReference type="PROSITE" id="PS51123">
    <property type="entry name" value="OMPA_2"/>
    <property type="match status" value="1"/>
</dbReference>
<sequence>MCVGVALALTVGLAATGCGSGSGGASFVAAPHATRSVPAVAADPLPPLSKFVTQPDGSQVTTVSSDYLFDSNSSTLMPQAVTALEQILPAVREHPGRISVIGYSDGLGRTEDNQELSLDRAKAVEAWLATQNIPSSVLDVEGRGEQGARDGVPDASRRRVEIVLR</sequence>
<comment type="caution">
    <text evidence="7">The sequence shown here is derived from an EMBL/GenBank/DDBJ whole genome shotgun (WGS) entry which is preliminary data.</text>
</comment>
<comment type="subcellular location">
    <subcellularLocation>
        <location evidence="1">Cell outer membrane</location>
    </subcellularLocation>
</comment>
<dbReference type="InterPro" id="IPR006664">
    <property type="entry name" value="OMP_bac"/>
</dbReference>
<evidence type="ECO:0000259" key="6">
    <source>
        <dbReference type="PROSITE" id="PS51123"/>
    </source>
</evidence>
<accession>A0ABT0JW65</accession>
<keyword evidence="8" id="KW-1185">Reference proteome</keyword>
<name>A0ABT0JW65_9ACTN</name>
<dbReference type="InterPro" id="IPR006665">
    <property type="entry name" value="OmpA-like"/>
</dbReference>
<evidence type="ECO:0000256" key="2">
    <source>
        <dbReference type="ARBA" id="ARBA00023136"/>
    </source>
</evidence>
<keyword evidence="3" id="KW-0998">Cell outer membrane</keyword>
<dbReference type="Pfam" id="PF00691">
    <property type="entry name" value="OmpA"/>
    <property type="match status" value="1"/>
</dbReference>
<evidence type="ECO:0000256" key="1">
    <source>
        <dbReference type="ARBA" id="ARBA00004442"/>
    </source>
</evidence>
<dbReference type="RefSeq" id="WP_248824064.1">
    <property type="nucleotide sequence ID" value="NZ_JALKFT010000005.1"/>
</dbReference>
<feature type="chain" id="PRO_5046428311" evidence="5">
    <location>
        <begin position="18"/>
        <end position="165"/>
    </location>
</feature>
<dbReference type="Proteomes" id="UP001201873">
    <property type="component" value="Unassembled WGS sequence"/>
</dbReference>
<dbReference type="EMBL" id="JALKFT010000005">
    <property type="protein sequence ID" value="MCK9875650.1"/>
    <property type="molecule type" value="Genomic_DNA"/>
</dbReference>
<dbReference type="InterPro" id="IPR036737">
    <property type="entry name" value="OmpA-like_sf"/>
</dbReference>